<dbReference type="InterPro" id="IPR055528">
    <property type="entry name" value="DUF7102"/>
</dbReference>
<dbReference type="Pfam" id="PF23395">
    <property type="entry name" value="SAM_6"/>
    <property type="match status" value="1"/>
</dbReference>
<organism evidence="4 5">
    <name type="scientific">Diatrype stigma</name>
    <dbReference type="NCBI Taxonomy" id="117547"/>
    <lineage>
        <taxon>Eukaryota</taxon>
        <taxon>Fungi</taxon>
        <taxon>Dikarya</taxon>
        <taxon>Ascomycota</taxon>
        <taxon>Pezizomycotina</taxon>
        <taxon>Sordariomycetes</taxon>
        <taxon>Xylariomycetidae</taxon>
        <taxon>Xylariales</taxon>
        <taxon>Diatrypaceae</taxon>
        <taxon>Diatrype</taxon>
    </lineage>
</organism>
<dbReference type="InterPro" id="IPR057559">
    <property type="entry name" value="SAM_6"/>
</dbReference>
<evidence type="ECO:0000256" key="1">
    <source>
        <dbReference type="SAM" id="MobiDB-lite"/>
    </source>
</evidence>
<accession>A0AAN9UDF7</accession>
<feature type="region of interest" description="Disordered" evidence="1">
    <location>
        <begin position="279"/>
        <end position="302"/>
    </location>
</feature>
<name>A0AAN9UDF7_9PEZI</name>
<evidence type="ECO:0000259" key="3">
    <source>
        <dbReference type="Pfam" id="PF23395"/>
    </source>
</evidence>
<proteinExistence type="predicted"/>
<protein>
    <submittedName>
        <fullName evidence="4">Uncharacterized protein</fullName>
    </submittedName>
</protein>
<dbReference type="Proteomes" id="UP001320420">
    <property type="component" value="Unassembled WGS sequence"/>
</dbReference>
<feature type="domain" description="SAM-like" evidence="3">
    <location>
        <begin position="583"/>
        <end position="657"/>
    </location>
</feature>
<comment type="caution">
    <text evidence="4">The sequence shown here is derived from an EMBL/GenBank/DDBJ whole genome shotgun (WGS) entry which is preliminary data.</text>
</comment>
<gene>
    <name evidence="4" type="ORF">SLS62_009628</name>
</gene>
<feature type="domain" description="DUF7102" evidence="2">
    <location>
        <begin position="412"/>
        <end position="573"/>
    </location>
</feature>
<dbReference type="Pfam" id="PF23394">
    <property type="entry name" value="DUF7102"/>
    <property type="match status" value="1"/>
</dbReference>
<dbReference type="EMBL" id="JAKJXP020000104">
    <property type="protein sequence ID" value="KAK7745747.1"/>
    <property type="molecule type" value="Genomic_DNA"/>
</dbReference>
<evidence type="ECO:0000313" key="5">
    <source>
        <dbReference type="Proteomes" id="UP001320420"/>
    </source>
</evidence>
<dbReference type="AlphaFoldDB" id="A0AAN9UDF7"/>
<evidence type="ECO:0000313" key="4">
    <source>
        <dbReference type="EMBL" id="KAK7745747.1"/>
    </source>
</evidence>
<reference evidence="4 5" key="1">
    <citation type="submission" date="2024-02" db="EMBL/GenBank/DDBJ databases">
        <title>De novo assembly and annotation of 12 fungi associated with fruit tree decline syndrome in Ontario, Canada.</title>
        <authorList>
            <person name="Sulman M."/>
            <person name="Ellouze W."/>
            <person name="Ilyukhin E."/>
        </authorList>
    </citation>
    <scope>NUCLEOTIDE SEQUENCE [LARGE SCALE GENOMIC DNA]</scope>
    <source>
        <strain evidence="4 5">M11/M66-122</strain>
    </source>
</reference>
<sequence length="663" mass="72924">MIPSDPSTLLDEDLREAESSIFKDDELDVYPYSLDFTDPGTPSLGDIPSPSALHFNEPKLGSLYVEGPLMPQSLSPGPSDSNIDLRGLSEGVQIDQPIDTLKARGEQDPDGIFSDDILSSLEGQSKSLVRTVEQERLQASDAEARIPIPVLDFAVPEPEWQQVPLELSSQWNLVLKACIVSKVPPWTRTSIPDGKLRWVPFPEELAYVSLEETIEDDGTLESFLDCIDPLGIPTSADYVWKQPGLAILLQEPDDEWDELQPSEQETSDDLDSIVRKRRADLNIDRSSGTTPPANSTPQKSMELPTTMAMNRPGKMASLLVGDDDASATATLLSNFIDFHTAKRQKHTKSSFFPVSESPPDNTETIVTKTPVPVKCQTRPNTPPAEVSLMDTTPAPCPPLVIPALPATIIKALSLSRRIFSRLTQLHPGVRIIERDFDRWNTVAWERNSISRSPVVSSLAAEADIIVSPATGIVLTTLLKAIQKPPPGHKGSAAIRERLSSVSLRYERLIVLVSEGNRLDETVRDLSSSECEAYADFSGFVSGLNTNGQTYYIGGGDDTLANWLVSFIVRHSQEAAEIQNMLISEESLWELFLRRAGMNAYAAQAIPALMKAPDEASDEELDSQYGLPQFIKMTSTERVKRFRGILGGENVLARVSDLVDAYWG</sequence>
<keyword evidence="5" id="KW-1185">Reference proteome</keyword>
<feature type="compositionally biased region" description="Polar residues" evidence="1">
    <location>
        <begin position="284"/>
        <end position="299"/>
    </location>
</feature>
<evidence type="ECO:0000259" key="2">
    <source>
        <dbReference type="Pfam" id="PF23394"/>
    </source>
</evidence>